<organism evidence="1 2">
    <name type="scientific">Paragonimus westermani</name>
    <dbReference type="NCBI Taxonomy" id="34504"/>
    <lineage>
        <taxon>Eukaryota</taxon>
        <taxon>Metazoa</taxon>
        <taxon>Spiralia</taxon>
        <taxon>Lophotrochozoa</taxon>
        <taxon>Platyhelminthes</taxon>
        <taxon>Trematoda</taxon>
        <taxon>Digenea</taxon>
        <taxon>Plagiorchiida</taxon>
        <taxon>Troglotremata</taxon>
        <taxon>Troglotrematidae</taxon>
        <taxon>Paragonimus</taxon>
    </lineage>
</organism>
<accession>A0A8T0DLX6</accession>
<dbReference type="OrthoDB" id="10511952at2759"/>
<protein>
    <submittedName>
        <fullName evidence="1">Uncharacterized protein</fullName>
    </submittedName>
</protein>
<dbReference type="AlphaFoldDB" id="A0A8T0DLX6"/>
<gene>
    <name evidence="1" type="ORF">P879_03231</name>
</gene>
<comment type="caution">
    <text evidence="1">The sequence shown here is derived from an EMBL/GenBank/DDBJ whole genome shotgun (WGS) entry which is preliminary data.</text>
</comment>
<sequence length="136" mass="14969">MGGRRERDNTGRGTSTENPHIMLDLEDVVECEPNAANEDAGKDGNLLSVDIRGDAFWVPGQPADLVKITMPGLRVRCSSGENFTGNTVDDTLAKYMRCDMSLTDLGEWQRLLGCYFPDLPNDPRALPRTPRSSGLQ</sequence>
<dbReference type="EMBL" id="JTDF01003539">
    <property type="protein sequence ID" value="KAF8567727.1"/>
    <property type="molecule type" value="Genomic_DNA"/>
</dbReference>
<dbReference type="Proteomes" id="UP000699462">
    <property type="component" value="Unassembled WGS sequence"/>
</dbReference>
<name>A0A8T0DLX6_9TREM</name>
<reference evidence="1 2" key="1">
    <citation type="submission" date="2019-07" db="EMBL/GenBank/DDBJ databases">
        <title>Annotation for the trematode Paragonimus westermani.</title>
        <authorList>
            <person name="Choi Y.-J."/>
        </authorList>
    </citation>
    <scope>NUCLEOTIDE SEQUENCE [LARGE SCALE GENOMIC DNA]</scope>
    <source>
        <strain evidence="1">180907_Pwestermani</strain>
    </source>
</reference>
<evidence type="ECO:0000313" key="2">
    <source>
        <dbReference type="Proteomes" id="UP000699462"/>
    </source>
</evidence>
<keyword evidence="2" id="KW-1185">Reference proteome</keyword>
<proteinExistence type="predicted"/>
<evidence type="ECO:0000313" key="1">
    <source>
        <dbReference type="EMBL" id="KAF8567727.1"/>
    </source>
</evidence>